<dbReference type="GeneID" id="102809088"/>
<gene>
    <name evidence="3" type="primary">LOC102809088</name>
</gene>
<organism evidence="2 3">
    <name type="scientific">Saccoglossus kowalevskii</name>
    <name type="common">Acorn worm</name>
    <dbReference type="NCBI Taxonomy" id="10224"/>
    <lineage>
        <taxon>Eukaryota</taxon>
        <taxon>Metazoa</taxon>
        <taxon>Hemichordata</taxon>
        <taxon>Enteropneusta</taxon>
        <taxon>Harrimaniidae</taxon>
        <taxon>Saccoglossus</taxon>
    </lineage>
</organism>
<dbReference type="Proteomes" id="UP000694865">
    <property type="component" value="Unplaced"/>
</dbReference>
<keyword evidence="1" id="KW-0732">Signal</keyword>
<name>A0ABM0MBP1_SACKO</name>
<accession>A0ABM0MBP1</accession>
<sequence>MVAMKSEQCFSVLVLVLVCFSGNGKGSAGLDTSLTSWETLDELFELCDLLGWVPQGHPRPIYRQDLPADYIAYWELEVNDTDYVIISSSAKTGDYRLNQQGPLPSPTTLLDKYASSIQCQCHRYYMLSPDGQMYCQDEEDRIVAMTTENLIDIGKNDEYTKMDTLAKILFVQQDEIRAEWDQRRIKVEQSAVWSTVTKFNEALWDSYDDDNDVIDLFHSDSYSEQAISPGEMIQIPLGDVTHTPKVRFLPFEMNMTEEDRSEWQQRLCRVLLDICKVNSYTSIDETKVSVNHKLGRRSLELKLHDDEEFVKEILDGREIGFHIEIHLNNGEVILKRFGIDLSSHMNRYRRHTSTRPWNSWSYSEIKNEELFPDYWQHSVDGCMSGCGPVSWTMVFGYYDRLAHSSTPHGHSTALWRCGEDGTTGNDDCVAPATLNDTTKEYVEVVREQVDTFCLLGQGATPQWDMDGIAKFYQSRQGGSSHITTWNTGGPHGFLGWYSDQVANGIVNAIKDAQLPVVVGYRVGGKLDRQHYAVATKLRRRSRRFRHCYLFFCNDWKTEWDNDMYIHFGGQNGSGNGWRSCEGFFGGVAYPS</sequence>
<protein>
    <submittedName>
        <fullName evidence="3">Uncharacterized protein LOC102809088</fullName>
    </submittedName>
</protein>
<keyword evidence="2" id="KW-1185">Reference proteome</keyword>
<evidence type="ECO:0000313" key="2">
    <source>
        <dbReference type="Proteomes" id="UP000694865"/>
    </source>
</evidence>
<evidence type="ECO:0000313" key="3">
    <source>
        <dbReference type="RefSeq" id="XP_006817432.1"/>
    </source>
</evidence>
<reference evidence="3" key="1">
    <citation type="submission" date="2025-08" db="UniProtKB">
        <authorList>
            <consortium name="RefSeq"/>
        </authorList>
    </citation>
    <scope>IDENTIFICATION</scope>
    <source>
        <tissue evidence="3">Testes</tissue>
    </source>
</reference>
<evidence type="ECO:0000256" key="1">
    <source>
        <dbReference type="SAM" id="SignalP"/>
    </source>
</evidence>
<feature type="chain" id="PRO_5046810540" evidence="1">
    <location>
        <begin position="29"/>
        <end position="591"/>
    </location>
</feature>
<dbReference type="RefSeq" id="XP_006817432.1">
    <property type="nucleotide sequence ID" value="XM_006817369.1"/>
</dbReference>
<proteinExistence type="predicted"/>
<feature type="signal peptide" evidence="1">
    <location>
        <begin position="1"/>
        <end position="28"/>
    </location>
</feature>